<evidence type="ECO:0000313" key="2">
    <source>
        <dbReference type="EMBL" id="CAF1247626.1"/>
    </source>
</evidence>
<evidence type="ECO:0000313" key="3">
    <source>
        <dbReference type="EMBL" id="CAF4014766.1"/>
    </source>
</evidence>
<dbReference type="OrthoDB" id="10038332at2759"/>
<proteinExistence type="predicted"/>
<dbReference type="Proteomes" id="UP000681722">
    <property type="component" value="Unassembled WGS sequence"/>
</dbReference>
<keyword evidence="1" id="KW-0812">Transmembrane</keyword>
<dbReference type="EMBL" id="CAJNOQ010010280">
    <property type="protein sequence ID" value="CAF1247626.1"/>
    <property type="molecule type" value="Genomic_DNA"/>
</dbReference>
<gene>
    <name evidence="2" type="ORF">GPM918_LOCUS25970</name>
    <name evidence="3" type="ORF">SRO942_LOCUS26045</name>
</gene>
<keyword evidence="4" id="KW-1185">Reference proteome</keyword>
<reference evidence="2" key="1">
    <citation type="submission" date="2021-02" db="EMBL/GenBank/DDBJ databases">
        <authorList>
            <person name="Nowell W R."/>
        </authorList>
    </citation>
    <scope>NUCLEOTIDE SEQUENCE</scope>
</reference>
<feature type="transmembrane region" description="Helical" evidence="1">
    <location>
        <begin position="280"/>
        <end position="302"/>
    </location>
</feature>
<evidence type="ECO:0000313" key="4">
    <source>
        <dbReference type="Proteomes" id="UP000663829"/>
    </source>
</evidence>
<organism evidence="2 4">
    <name type="scientific">Didymodactylos carnosus</name>
    <dbReference type="NCBI Taxonomy" id="1234261"/>
    <lineage>
        <taxon>Eukaryota</taxon>
        <taxon>Metazoa</taxon>
        <taxon>Spiralia</taxon>
        <taxon>Gnathifera</taxon>
        <taxon>Rotifera</taxon>
        <taxon>Eurotatoria</taxon>
        <taxon>Bdelloidea</taxon>
        <taxon>Philodinida</taxon>
        <taxon>Philodinidae</taxon>
        <taxon>Didymodactylos</taxon>
    </lineage>
</organism>
<comment type="caution">
    <text evidence="2">The sequence shown here is derived from an EMBL/GenBank/DDBJ whole genome shotgun (WGS) entry which is preliminary data.</text>
</comment>
<dbReference type="AlphaFoldDB" id="A0A814ZW66"/>
<feature type="transmembrane region" description="Helical" evidence="1">
    <location>
        <begin position="239"/>
        <end position="260"/>
    </location>
</feature>
<sequence>MLLHDTYFILLNDTSNIGIHSPLFESSATFIVSLIGLFCNLSCCIKLIYLIKYTNNNQKSQLLLSDSKYYFFIALTLNEFLLCLSSVISCLDEKYYSFLSKYHLCSLHAFLWKFTLHFTPLLIITILSRYHYLLNYYKHYSRSFNQLFCTNLSILLPFILSLSWSVDGLWLWGVTNIKDFKPKSGLHITLDGFLVESEKFIAFLIGLLLGIWLQCRLSYRSPLDLPYFKTPHERHTCLYVLHTFLLSTITSFPFFLFRTYEIIADYNLSDLSNFKKLPSRLFAQILIAGVSCKPILFLVLFCPFSRSFLIRSFWTYYIHCFPPNILKQNQVSRIRNEQSSKTDDLENAFNDRLVRSKSINSIIAMTASNSGQCMESYSLLIPSFDHKFSKNNRCHTLSVPNKYYSLLSYKTQELSSSPSLLTTSTSI</sequence>
<protein>
    <submittedName>
        <fullName evidence="2">Uncharacterized protein</fullName>
    </submittedName>
</protein>
<name>A0A814ZW66_9BILA</name>
<feature type="transmembrane region" description="Helical" evidence="1">
    <location>
        <begin position="30"/>
        <end position="49"/>
    </location>
</feature>
<feature type="transmembrane region" description="Helical" evidence="1">
    <location>
        <begin position="200"/>
        <end position="219"/>
    </location>
</feature>
<feature type="transmembrane region" description="Helical" evidence="1">
    <location>
        <begin position="147"/>
        <end position="166"/>
    </location>
</feature>
<keyword evidence="1" id="KW-1133">Transmembrane helix</keyword>
<feature type="transmembrane region" description="Helical" evidence="1">
    <location>
        <begin position="109"/>
        <end position="127"/>
    </location>
</feature>
<accession>A0A814ZW66</accession>
<dbReference type="Proteomes" id="UP000663829">
    <property type="component" value="Unassembled WGS sequence"/>
</dbReference>
<feature type="transmembrane region" description="Helical" evidence="1">
    <location>
        <begin position="69"/>
        <end position="89"/>
    </location>
</feature>
<evidence type="ECO:0000256" key="1">
    <source>
        <dbReference type="SAM" id="Phobius"/>
    </source>
</evidence>
<dbReference type="EMBL" id="CAJOBC010013146">
    <property type="protein sequence ID" value="CAF4014766.1"/>
    <property type="molecule type" value="Genomic_DNA"/>
</dbReference>
<keyword evidence="1" id="KW-0472">Membrane</keyword>